<evidence type="ECO:0008006" key="4">
    <source>
        <dbReference type="Google" id="ProtNLM"/>
    </source>
</evidence>
<dbReference type="EMBL" id="FJUX01000017">
    <property type="protein sequence ID" value="CZS94130.1"/>
    <property type="molecule type" value="Genomic_DNA"/>
</dbReference>
<dbReference type="AlphaFoldDB" id="A0A1E1K891"/>
<keyword evidence="1" id="KW-0732">Signal</keyword>
<feature type="chain" id="PRO_5009445817" description="Cyanovirin-N domain-containing protein" evidence="1">
    <location>
        <begin position="24"/>
        <end position="107"/>
    </location>
</feature>
<gene>
    <name evidence="2" type="ORF">RAG0_04173</name>
</gene>
<name>A0A1E1K891_9HELO</name>
<feature type="signal peptide" evidence="1">
    <location>
        <begin position="1"/>
        <end position="23"/>
    </location>
</feature>
<dbReference type="OrthoDB" id="10434765at2759"/>
<evidence type="ECO:0000256" key="1">
    <source>
        <dbReference type="SAM" id="SignalP"/>
    </source>
</evidence>
<organism evidence="2 3">
    <name type="scientific">Rhynchosporium agropyri</name>
    <dbReference type="NCBI Taxonomy" id="914238"/>
    <lineage>
        <taxon>Eukaryota</taxon>
        <taxon>Fungi</taxon>
        <taxon>Dikarya</taxon>
        <taxon>Ascomycota</taxon>
        <taxon>Pezizomycotina</taxon>
        <taxon>Leotiomycetes</taxon>
        <taxon>Helotiales</taxon>
        <taxon>Ploettnerulaceae</taxon>
        <taxon>Rhynchosporium</taxon>
    </lineage>
</organism>
<proteinExistence type="predicted"/>
<accession>A0A1E1K891</accession>
<evidence type="ECO:0000313" key="3">
    <source>
        <dbReference type="Proteomes" id="UP000178912"/>
    </source>
</evidence>
<reference evidence="3" key="1">
    <citation type="submission" date="2016-03" db="EMBL/GenBank/DDBJ databases">
        <authorList>
            <person name="Guldener U."/>
        </authorList>
    </citation>
    <scope>NUCLEOTIDE SEQUENCE [LARGE SCALE GENOMIC DNA]</scope>
    <source>
        <strain evidence="3">04CH-RAC-A.6.1</strain>
    </source>
</reference>
<keyword evidence="3" id="KW-1185">Reference proteome</keyword>
<evidence type="ECO:0000313" key="2">
    <source>
        <dbReference type="EMBL" id="CZS94130.1"/>
    </source>
</evidence>
<protein>
    <recommendedName>
        <fullName evidence="4">Cyanovirin-N domain-containing protein</fullName>
    </recommendedName>
</protein>
<dbReference type="Proteomes" id="UP000178912">
    <property type="component" value="Unassembled WGS sequence"/>
</dbReference>
<sequence>MLTSTPIISLLTSSLLLATAVFGSPTPNTSPSATSNAHPSCGLTARQQCQPAVPLRCDGSAITYRDGNIFIADCRWSNLRCVENGFSGLGAKCQSESATLLAKIDLG</sequence>